<dbReference type="AlphaFoldDB" id="A0AA38GL37"/>
<proteinExistence type="predicted"/>
<organism evidence="1 2">
    <name type="scientific">Taxus chinensis</name>
    <name type="common">Chinese yew</name>
    <name type="synonym">Taxus wallichiana var. chinensis</name>
    <dbReference type="NCBI Taxonomy" id="29808"/>
    <lineage>
        <taxon>Eukaryota</taxon>
        <taxon>Viridiplantae</taxon>
        <taxon>Streptophyta</taxon>
        <taxon>Embryophyta</taxon>
        <taxon>Tracheophyta</taxon>
        <taxon>Spermatophyta</taxon>
        <taxon>Pinopsida</taxon>
        <taxon>Pinidae</taxon>
        <taxon>Conifers II</taxon>
        <taxon>Cupressales</taxon>
        <taxon>Taxaceae</taxon>
        <taxon>Taxus</taxon>
    </lineage>
</organism>
<dbReference type="EMBL" id="JAHRHJ020000002">
    <property type="protein sequence ID" value="KAH9324991.1"/>
    <property type="molecule type" value="Genomic_DNA"/>
</dbReference>
<protein>
    <submittedName>
        <fullName evidence="1">Uncharacterized protein</fullName>
    </submittedName>
</protein>
<comment type="caution">
    <text evidence="1">The sequence shown here is derived from an EMBL/GenBank/DDBJ whole genome shotgun (WGS) entry which is preliminary data.</text>
</comment>
<name>A0AA38GL37_TAXCH</name>
<feature type="non-terminal residue" evidence="1">
    <location>
        <position position="1"/>
    </location>
</feature>
<sequence length="59" mass="6637">IDYGDDMEYLEDLVGMLLTNINDGMGLTVANLSKEKENKKVAVKARVSELEDLLNHLKE</sequence>
<reference evidence="1 2" key="1">
    <citation type="journal article" date="2021" name="Nat. Plants">
        <title>The Taxus genome provides insights into paclitaxel biosynthesis.</title>
        <authorList>
            <person name="Xiong X."/>
            <person name="Gou J."/>
            <person name="Liao Q."/>
            <person name="Li Y."/>
            <person name="Zhou Q."/>
            <person name="Bi G."/>
            <person name="Li C."/>
            <person name="Du R."/>
            <person name="Wang X."/>
            <person name="Sun T."/>
            <person name="Guo L."/>
            <person name="Liang H."/>
            <person name="Lu P."/>
            <person name="Wu Y."/>
            <person name="Zhang Z."/>
            <person name="Ro D.K."/>
            <person name="Shang Y."/>
            <person name="Huang S."/>
            <person name="Yan J."/>
        </authorList>
    </citation>
    <scope>NUCLEOTIDE SEQUENCE [LARGE SCALE GENOMIC DNA]</scope>
    <source>
        <strain evidence="1">Ta-2019</strain>
    </source>
</reference>
<dbReference type="Proteomes" id="UP000824469">
    <property type="component" value="Unassembled WGS sequence"/>
</dbReference>
<gene>
    <name evidence="1" type="ORF">KI387_005169</name>
</gene>
<evidence type="ECO:0000313" key="2">
    <source>
        <dbReference type="Proteomes" id="UP000824469"/>
    </source>
</evidence>
<evidence type="ECO:0000313" key="1">
    <source>
        <dbReference type="EMBL" id="KAH9324991.1"/>
    </source>
</evidence>
<keyword evidence="2" id="KW-1185">Reference proteome</keyword>
<accession>A0AA38GL37</accession>
<feature type="non-terminal residue" evidence="1">
    <location>
        <position position="59"/>
    </location>
</feature>